<sequence>MVASPRRAEGGLTLRSPGGVPVSQSLLGKEPLRFFVSGARHSQPLRKTGVTVRVKVEEVTPEEVETPEALWESQSSQLEPPQPNTTWGSQEEVTVRVKVEEMETPEALWESQNSQLEQLQPSHKCISPEEVGQNKSKLPCAEENQALQETEAVLLLSCPVLMGGFDQTTYTLILQRSSM</sequence>
<reference evidence="2 3" key="2">
    <citation type="submission" date="2019-04" db="EMBL/GenBank/DDBJ databases">
        <title>The genome sequence of big-headed turtle.</title>
        <authorList>
            <person name="Gong S."/>
        </authorList>
    </citation>
    <scope>NUCLEOTIDE SEQUENCE [LARGE SCALE GENOMIC DNA]</scope>
    <source>
        <strain evidence="2">DO16091913</strain>
        <tissue evidence="2">Muscle</tissue>
    </source>
</reference>
<dbReference type="STRING" id="55544.A0A4D9DM71"/>
<evidence type="ECO:0000313" key="3">
    <source>
        <dbReference type="Proteomes" id="UP000297703"/>
    </source>
</evidence>
<comment type="caution">
    <text evidence="2">The sequence shown here is derived from an EMBL/GenBank/DDBJ whole genome shotgun (WGS) entry which is preliminary data.</text>
</comment>
<dbReference type="OrthoDB" id="6077919at2759"/>
<feature type="compositionally biased region" description="Polar residues" evidence="1">
    <location>
        <begin position="72"/>
        <end position="90"/>
    </location>
</feature>
<dbReference type="Proteomes" id="UP000297703">
    <property type="component" value="Unassembled WGS sequence"/>
</dbReference>
<feature type="region of interest" description="Disordered" evidence="1">
    <location>
        <begin position="61"/>
        <end position="90"/>
    </location>
</feature>
<reference evidence="2 3" key="1">
    <citation type="submission" date="2019-04" db="EMBL/GenBank/DDBJ databases">
        <title>Draft genome of the big-headed turtle Platysternon megacephalum.</title>
        <authorList>
            <person name="Gong S."/>
        </authorList>
    </citation>
    <scope>NUCLEOTIDE SEQUENCE [LARGE SCALE GENOMIC DNA]</scope>
    <source>
        <strain evidence="2">DO16091913</strain>
        <tissue evidence="2">Muscle</tissue>
    </source>
</reference>
<keyword evidence="3" id="KW-1185">Reference proteome</keyword>
<proteinExistence type="predicted"/>
<accession>A0A4D9DM71</accession>
<gene>
    <name evidence="2" type="ORF">DR999_PMT20008</name>
</gene>
<name>A0A4D9DM71_9SAUR</name>
<dbReference type="EMBL" id="QXTE01000429">
    <property type="protein sequence ID" value="TFJ98098.1"/>
    <property type="molecule type" value="Genomic_DNA"/>
</dbReference>
<organism evidence="2 3">
    <name type="scientific">Platysternon megacephalum</name>
    <name type="common">big-headed turtle</name>
    <dbReference type="NCBI Taxonomy" id="55544"/>
    <lineage>
        <taxon>Eukaryota</taxon>
        <taxon>Metazoa</taxon>
        <taxon>Chordata</taxon>
        <taxon>Craniata</taxon>
        <taxon>Vertebrata</taxon>
        <taxon>Euteleostomi</taxon>
        <taxon>Archelosauria</taxon>
        <taxon>Testudinata</taxon>
        <taxon>Testudines</taxon>
        <taxon>Cryptodira</taxon>
        <taxon>Durocryptodira</taxon>
        <taxon>Testudinoidea</taxon>
        <taxon>Platysternidae</taxon>
        <taxon>Platysternon</taxon>
    </lineage>
</organism>
<evidence type="ECO:0000256" key="1">
    <source>
        <dbReference type="SAM" id="MobiDB-lite"/>
    </source>
</evidence>
<protein>
    <submittedName>
        <fullName evidence="2">Reticulocalbin-1-like</fullName>
    </submittedName>
</protein>
<feature type="region of interest" description="Disordered" evidence="1">
    <location>
        <begin position="1"/>
        <end position="22"/>
    </location>
</feature>
<evidence type="ECO:0000313" key="2">
    <source>
        <dbReference type="EMBL" id="TFJ98098.1"/>
    </source>
</evidence>
<dbReference type="AlphaFoldDB" id="A0A4D9DM71"/>